<evidence type="ECO:0000256" key="4">
    <source>
        <dbReference type="ARBA" id="ARBA00022989"/>
    </source>
</evidence>
<feature type="transmembrane region" description="Helical" evidence="6">
    <location>
        <begin position="51"/>
        <end position="73"/>
    </location>
</feature>
<evidence type="ECO:0000313" key="8">
    <source>
        <dbReference type="EMBL" id="KAK9667917.1"/>
    </source>
</evidence>
<dbReference type="PANTHER" id="PTHR31376:SF16">
    <property type="entry name" value="PURINE PERMEASE-RELATED"/>
    <property type="match status" value="1"/>
</dbReference>
<evidence type="ECO:0000256" key="3">
    <source>
        <dbReference type="ARBA" id="ARBA00022692"/>
    </source>
</evidence>
<keyword evidence="4 6" id="KW-1133">Transmembrane helix</keyword>
<dbReference type="GO" id="GO:0005345">
    <property type="term" value="F:purine nucleobase transmembrane transporter activity"/>
    <property type="evidence" value="ECO:0007669"/>
    <property type="project" value="UniProtKB-UniRule"/>
</dbReference>
<comment type="subcellular location">
    <subcellularLocation>
        <location evidence="6">Membrane</location>
        <topology evidence="6">Multi-pass membrane protein</topology>
    </subcellularLocation>
</comment>
<feature type="transmembrane region" description="Helical" evidence="6">
    <location>
        <begin position="176"/>
        <end position="198"/>
    </location>
</feature>
<accession>A0AAW1GZJ9</accession>
<dbReference type="Proteomes" id="UP001443914">
    <property type="component" value="Unassembled WGS sequence"/>
</dbReference>
<keyword evidence="5 6" id="KW-0472">Membrane</keyword>
<dbReference type="EMBL" id="JBDFQZ010000013">
    <property type="protein sequence ID" value="KAK9667917.1"/>
    <property type="molecule type" value="Genomic_DNA"/>
</dbReference>
<dbReference type="InterPro" id="IPR030182">
    <property type="entry name" value="PUP_plant"/>
</dbReference>
<comment type="caution">
    <text evidence="6">Lacks conserved residue(s) required for the propagation of feature annotation.</text>
</comment>
<feature type="transmembrane region" description="Helical" evidence="6">
    <location>
        <begin position="210"/>
        <end position="229"/>
    </location>
</feature>
<feature type="transmembrane region" description="Helical" evidence="6">
    <location>
        <begin position="291"/>
        <end position="313"/>
    </location>
</feature>
<keyword evidence="9" id="KW-1185">Reference proteome</keyword>
<dbReference type="AlphaFoldDB" id="A0AAW1GZJ9"/>
<protein>
    <recommendedName>
        <fullName evidence="6">Probable purine permease</fullName>
    </recommendedName>
</protein>
<gene>
    <name evidence="8" type="ORF">RND81_13G020700</name>
</gene>
<reference evidence="8" key="1">
    <citation type="submission" date="2024-03" db="EMBL/GenBank/DDBJ databases">
        <title>WGS assembly of Saponaria officinalis var. Norfolk2.</title>
        <authorList>
            <person name="Jenkins J."/>
            <person name="Shu S."/>
            <person name="Grimwood J."/>
            <person name="Barry K."/>
            <person name="Goodstein D."/>
            <person name="Schmutz J."/>
            <person name="Leebens-Mack J."/>
            <person name="Osbourn A."/>
        </authorList>
    </citation>
    <scope>NUCLEOTIDE SEQUENCE [LARGE SCALE GENOMIC DNA]</scope>
    <source>
        <strain evidence="8">JIC</strain>
    </source>
</reference>
<dbReference type="GO" id="GO:0015211">
    <property type="term" value="F:purine nucleoside transmembrane transporter activity"/>
    <property type="evidence" value="ECO:0007669"/>
    <property type="project" value="UniProtKB-UniRule"/>
</dbReference>
<evidence type="ECO:0000256" key="1">
    <source>
        <dbReference type="ARBA" id="ARBA00006213"/>
    </source>
</evidence>
<evidence type="ECO:0000256" key="7">
    <source>
        <dbReference type="SAM" id="MobiDB-lite"/>
    </source>
</evidence>
<keyword evidence="2 6" id="KW-0813">Transport</keyword>
<comment type="caution">
    <text evidence="8">The sequence shown here is derived from an EMBL/GenBank/DDBJ whole genome shotgun (WGS) entry which is preliminary data.</text>
</comment>
<evidence type="ECO:0000313" key="9">
    <source>
        <dbReference type="Proteomes" id="UP001443914"/>
    </source>
</evidence>
<feature type="compositionally biased region" description="Basic and acidic residues" evidence="7">
    <location>
        <begin position="15"/>
        <end position="24"/>
    </location>
</feature>
<feature type="transmembrane region" description="Helical" evidence="6">
    <location>
        <begin position="319"/>
        <end position="340"/>
    </location>
</feature>
<keyword evidence="3 6" id="KW-0812">Transmembrane</keyword>
<feature type="region of interest" description="Disordered" evidence="7">
    <location>
        <begin position="12"/>
        <end position="34"/>
    </location>
</feature>
<dbReference type="Pfam" id="PF16913">
    <property type="entry name" value="PUNUT"/>
    <property type="match status" value="1"/>
</dbReference>
<dbReference type="GO" id="GO:0016020">
    <property type="term" value="C:membrane"/>
    <property type="evidence" value="ECO:0007669"/>
    <property type="project" value="UniProtKB-SubCell"/>
</dbReference>
<dbReference type="PANTHER" id="PTHR31376">
    <property type="entry name" value="OS09G0467300 PROTEIN-RELATED"/>
    <property type="match status" value="1"/>
</dbReference>
<comment type="similarity">
    <text evidence="1 6">Belongs to the purine permeases (TC 2.A.7.14) family.</text>
</comment>
<feature type="transmembrane region" description="Helical" evidence="6">
    <location>
        <begin position="249"/>
        <end position="270"/>
    </location>
</feature>
<evidence type="ECO:0000256" key="5">
    <source>
        <dbReference type="ARBA" id="ARBA00023136"/>
    </source>
</evidence>
<evidence type="ECO:0000256" key="2">
    <source>
        <dbReference type="ARBA" id="ARBA00022448"/>
    </source>
</evidence>
<feature type="transmembrane region" description="Helical" evidence="6">
    <location>
        <begin position="85"/>
        <end position="105"/>
    </location>
</feature>
<evidence type="ECO:0000256" key="6">
    <source>
        <dbReference type="RuleBase" id="RU368015"/>
    </source>
</evidence>
<feature type="compositionally biased region" description="Polar residues" evidence="7">
    <location>
        <begin position="25"/>
        <end position="34"/>
    </location>
</feature>
<proteinExistence type="inferred from homology"/>
<organism evidence="8 9">
    <name type="scientific">Saponaria officinalis</name>
    <name type="common">Common soapwort</name>
    <name type="synonym">Lychnis saponaria</name>
    <dbReference type="NCBI Taxonomy" id="3572"/>
    <lineage>
        <taxon>Eukaryota</taxon>
        <taxon>Viridiplantae</taxon>
        <taxon>Streptophyta</taxon>
        <taxon>Embryophyta</taxon>
        <taxon>Tracheophyta</taxon>
        <taxon>Spermatophyta</taxon>
        <taxon>Magnoliopsida</taxon>
        <taxon>eudicotyledons</taxon>
        <taxon>Gunneridae</taxon>
        <taxon>Pentapetalae</taxon>
        <taxon>Caryophyllales</taxon>
        <taxon>Caryophyllaceae</taxon>
        <taxon>Caryophylleae</taxon>
        <taxon>Saponaria</taxon>
    </lineage>
</organism>
<name>A0AAW1GZJ9_SAPOF</name>
<feature type="transmembrane region" description="Helical" evidence="6">
    <location>
        <begin position="347"/>
        <end position="364"/>
    </location>
</feature>
<sequence>MEATQELVVELSKGNGEEEPRSNHENNNPNHTFVPTQNNKFHLPKLIHYKWWSRVMLYIVFLLVGQTTATLLGRLYFDKGGNSKWLATFVQTAGFPILIPALFLFPKNSSSQTSSSPGFTKLASIYFGFGLFVTGDNLMYSYGLGYLPVSTYSLLCATQLGFNAVTSFFINTQKFTILILNSLVLLTISVCLLAINVNNDGSSASKVSRGHFIIGFVCTIGASATYSLLLSTAQFCFENVFKNESFNTVLSIQVYPSFVATCACVVGLFASGEWGTLNKEMNEYKMGKVSYVMTLTWTAITWQISSIGLLGLIFEVSSLFGNVISTLGLPLVPVFAVVFFHDKMSGVKVVSLVLALWGFMSYIYQHYLDDAKHSKAIIRTQVEDHHVP</sequence>